<sequence length="24" mass="2624">MKDVVAVLNKSVQAQSQKGHMVIL</sequence>
<gene>
    <name evidence="1" type="ORF">ME3_01030</name>
</gene>
<dbReference type="HOGENOM" id="CLU_3420812_0_0_5"/>
<dbReference type="Proteomes" id="UP000009017">
    <property type="component" value="Unassembled WGS sequence"/>
</dbReference>
<name>J1JUF2_9HYPH</name>
<evidence type="ECO:0000313" key="1">
    <source>
        <dbReference type="EMBL" id="EJF88572.1"/>
    </source>
</evidence>
<dbReference type="EMBL" id="AIMA01000018">
    <property type="protein sequence ID" value="EJF88572.1"/>
    <property type="molecule type" value="Genomic_DNA"/>
</dbReference>
<evidence type="ECO:0000313" key="2">
    <source>
        <dbReference type="Proteomes" id="UP000009017"/>
    </source>
</evidence>
<protein>
    <submittedName>
        <fullName evidence="1">Uncharacterized protein</fullName>
    </submittedName>
</protein>
<keyword evidence="2" id="KW-1185">Reference proteome</keyword>
<reference evidence="1 2" key="1">
    <citation type="submission" date="2012-03" db="EMBL/GenBank/DDBJ databases">
        <title>The Genome Sequence of Bartonella melophagi K-2C.</title>
        <authorList>
            <consortium name="The Broad Institute Genome Sequencing Platform"/>
            <consortium name="The Broad Institute Genome Sequencing Center for Infectious Disease"/>
            <person name="Feldgarden M."/>
            <person name="Kirby J."/>
            <person name="Kosoy M."/>
            <person name="Birtles R."/>
            <person name="Probert W.S."/>
            <person name="Chiaraviglio L."/>
            <person name="Young S.K."/>
            <person name="Zeng Q."/>
            <person name="Gargeya S."/>
            <person name="Fitzgerald M."/>
            <person name="Haas B."/>
            <person name="Abouelleil A."/>
            <person name="Alvarado L."/>
            <person name="Arachchi H.M."/>
            <person name="Berlin A."/>
            <person name="Chapman S.B."/>
            <person name="Gearin G."/>
            <person name="Goldberg J."/>
            <person name="Griggs A."/>
            <person name="Gujja S."/>
            <person name="Hansen M."/>
            <person name="Heiman D."/>
            <person name="Howarth C."/>
            <person name="Larimer J."/>
            <person name="Lui A."/>
            <person name="MacDonald P.J.P."/>
            <person name="McCowen C."/>
            <person name="Montmayeur A."/>
            <person name="Murphy C."/>
            <person name="Neiman D."/>
            <person name="Pearson M."/>
            <person name="Priest M."/>
            <person name="Roberts A."/>
            <person name="Saif S."/>
            <person name="Shea T."/>
            <person name="Sisk P."/>
            <person name="Stolte C."/>
            <person name="Sykes S."/>
            <person name="Wortman J."/>
            <person name="Nusbaum C."/>
            <person name="Birren B."/>
        </authorList>
    </citation>
    <scope>NUCLEOTIDE SEQUENCE [LARGE SCALE GENOMIC DNA]</scope>
    <source>
        <strain evidence="1 2">K-2C</strain>
    </source>
</reference>
<accession>J1JUF2</accession>
<organism evidence="1 2">
    <name type="scientific">Bartonella melophagi K-2C</name>
    <dbReference type="NCBI Taxonomy" id="1094557"/>
    <lineage>
        <taxon>Bacteria</taxon>
        <taxon>Pseudomonadati</taxon>
        <taxon>Pseudomonadota</taxon>
        <taxon>Alphaproteobacteria</taxon>
        <taxon>Hyphomicrobiales</taxon>
        <taxon>Bartonellaceae</taxon>
        <taxon>Bartonella</taxon>
    </lineage>
</organism>
<dbReference type="AlphaFoldDB" id="J1JUF2"/>
<proteinExistence type="predicted"/>
<comment type="caution">
    <text evidence="1">The sequence shown here is derived from an EMBL/GenBank/DDBJ whole genome shotgun (WGS) entry which is preliminary data.</text>
</comment>